<dbReference type="Pfam" id="PF00583">
    <property type="entry name" value="Acetyltransf_1"/>
    <property type="match status" value="1"/>
</dbReference>
<sequence length="117" mass="13507">MVYARYAFIVDVIVLEDRRSKGIGTAIMNGIIKECRELGIDSVDLWPSKGKVPFYEKLGFYALPSEQPHMNNWCQMKNPIPHFWSLDARLQGAIHILFLRVAQLTTHAVARETWGYR</sequence>
<evidence type="ECO:0000313" key="4">
    <source>
        <dbReference type="EMBL" id="PLX61914.1"/>
    </source>
</evidence>
<evidence type="ECO:0000256" key="2">
    <source>
        <dbReference type="ARBA" id="ARBA00023315"/>
    </source>
</evidence>
<gene>
    <name evidence="4" type="ORF">C0630_07815</name>
</gene>
<reference evidence="4 5" key="1">
    <citation type="submission" date="2017-11" db="EMBL/GenBank/DDBJ databases">
        <title>Genome-resolved metagenomics identifies genetic mobility, metabolic interactions, and unexpected diversity in perchlorate-reducing communities.</title>
        <authorList>
            <person name="Barnum T.P."/>
            <person name="Figueroa I.A."/>
            <person name="Carlstrom C.I."/>
            <person name="Lucas L.N."/>
            <person name="Engelbrektson A.L."/>
            <person name="Coates J.D."/>
        </authorList>
    </citation>
    <scope>NUCLEOTIDE SEQUENCE [LARGE SCALE GENOMIC DNA]</scope>
    <source>
        <strain evidence="4">BM301</strain>
    </source>
</reference>
<dbReference type="RefSeq" id="WP_420542271.1">
    <property type="nucleotide sequence ID" value="NZ_PKUN01000009.1"/>
</dbReference>
<evidence type="ECO:0000313" key="5">
    <source>
        <dbReference type="Proteomes" id="UP000235015"/>
    </source>
</evidence>
<keyword evidence="2" id="KW-0012">Acyltransferase</keyword>
<comment type="caution">
    <text evidence="4">The sequence shown here is derived from an EMBL/GenBank/DDBJ whole genome shotgun (WGS) entry which is preliminary data.</text>
</comment>
<dbReference type="InterPro" id="IPR045039">
    <property type="entry name" value="NSI-like"/>
</dbReference>
<evidence type="ECO:0000259" key="3">
    <source>
        <dbReference type="PROSITE" id="PS51186"/>
    </source>
</evidence>
<dbReference type="PANTHER" id="PTHR43626:SF4">
    <property type="entry name" value="GCN5-RELATED N-ACETYLTRANSFERASE 2, CHLOROPLASTIC"/>
    <property type="match status" value="1"/>
</dbReference>
<dbReference type="EMBL" id="PKUN01000009">
    <property type="protein sequence ID" value="PLX61914.1"/>
    <property type="molecule type" value="Genomic_DNA"/>
</dbReference>
<dbReference type="Gene3D" id="3.40.630.30">
    <property type="match status" value="1"/>
</dbReference>
<dbReference type="AlphaFoldDB" id="A0A2N6CX85"/>
<accession>A0A2N6CX85</accession>
<keyword evidence="1" id="KW-0808">Transferase</keyword>
<proteinExistence type="predicted"/>
<organism evidence="4 5">
    <name type="scientific">Sedimenticola selenatireducens</name>
    <dbReference type="NCBI Taxonomy" id="191960"/>
    <lineage>
        <taxon>Bacteria</taxon>
        <taxon>Pseudomonadati</taxon>
        <taxon>Pseudomonadota</taxon>
        <taxon>Gammaproteobacteria</taxon>
        <taxon>Chromatiales</taxon>
        <taxon>Sedimenticolaceae</taxon>
        <taxon>Sedimenticola</taxon>
    </lineage>
</organism>
<dbReference type="InterPro" id="IPR016181">
    <property type="entry name" value="Acyl_CoA_acyltransferase"/>
</dbReference>
<dbReference type="InterPro" id="IPR000182">
    <property type="entry name" value="GNAT_dom"/>
</dbReference>
<dbReference type="GO" id="GO:0005737">
    <property type="term" value="C:cytoplasm"/>
    <property type="evidence" value="ECO:0007669"/>
    <property type="project" value="TreeGrafter"/>
</dbReference>
<feature type="domain" description="N-acetyltransferase" evidence="3">
    <location>
        <begin position="1"/>
        <end position="81"/>
    </location>
</feature>
<dbReference type="GO" id="GO:0008080">
    <property type="term" value="F:N-acetyltransferase activity"/>
    <property type="evidence" value="ECO:0007669"/>
    <property type="project" value="InterPro"/>
</dbReference>
<protein>
    <recommendedName>
        <fullName evidence="3">N-acetyltransferase domain-containing protein</fullName>
    </recommendedName>
</protein>
<dbReference type="PANTHER" id="PTHR43626">
    <property type="entry name" value="ACYL-COA N-ACYLTRANSFERASE"/>
    <property type="match status" value="1"/>
</dbReference>
<dbReference type="CDD" id="cd04301">
    <property type="entry name" value="NAT_SF"/>
    <property type="match status" value="1"/>
</dbReference>
<dbReference type="PROSITE" id="PS51186">
    <property type="entry name" value="GNAT"/>
    <property type="match status" value="1"/>
</dbReference>
<dbReference type="Proteomes" id="UP000235015">
    <property type="component" value="Unassembled WGS sequence"/>
</dbReference>
<dbReference type="SUPFAM" id="SSF55729">
    <property type="entry name" value="Acyl-CoA N-acyltransferases (Nat)"/>
    <property type="match status" value="1"/>
</dbReference>
<name>A0A2N6CX85_9GAMM</name>
<evidence type="ECO:0000256" key="1">
    <source>
        <dbReference type="ARBA" id="ARBA00022679"/>
    </source>
</evidence>